<proteinExistence type="predicted"/>
<gene>
    <name evidence="1" type="primary">pqqA</name>
    <name evidence="1" type="ORF">AB4Y32_32260</name>
</gene>
<sequence length="77" mass="8170">MDRNTPKIIDIALGAEINCYPCADLEVCGYLTGSSRQNTGTADACTVTAAPLCESGYWGTRGVSSAVLWAQLDALWL</sequence>
<evidence type="ECO:0000313" key="2">
    <source>
        <dbReference type="Proteomes" id="UP001558850"/>
    </source>
</evidence>
<dbReference type="Proteomes" id="UP001558850">
    <property type="component" value="Unassembled WGS sequence"/>
</dbReference>
<evidence type="ECO:0000313" key="1">
    <source>
        <dbReference type="EMBL" id="MEX3936402.1"/>
    </source>
</evidence>
<comment type="caution">
    <text evidence="1">The sequence shown here is derived from an EMBL/GenBank/DDBJ whole genome shotgun (WGS) entry which is preliminary data.</text>
</comment>
<organism evidence="1 2">
    <name type="scientific">Paraburkholderia phymatum</name>
    <dbReference type="NCBI Taxonomy" id="148447"/>
    <lineage>
        <taxon>Bacteria</taxon>
        <taxon>Pseudomonadati</taxon>
        <taxon>Pseudomonadota</taxon>
        <taxon>Betaproteobacteria</taxon>
        <taxon>Burkholderiales</taxon>
        <taxon>Burkholderiaceae</taxon>
        <taxon>Paraburkholderia</taxon>
    </lineage>
</organism>
<reference evidence="1" key="1">
    <citation type="submission" date="2024-07" db="EMBL/GenBank/DDBJ databases">
        <title>A survey of Mimosa microsymbionts across Brazilian biomes reveals a high diversity of Paraburkholderia nodulating endemic species, but also that Cupriavidus is common as a symbiont of widespread species.</title>
        <authorList>
            <person name="Rouws L."/>
            <person name="Barauna A."/>
            <person name="Beukes C."/>
            <person name="Rouws J.R.C."/>
            <person name="De Faria S.M."/>
            <person name="Gross E."/>
            <person name="Bueno Dos Reis Junior F."/>
            <person name="Simon M.F."/>
            <person name="Maluk M."/>
            <person name="Odee D.W."/>
            <person name="Kenicer G."/>
            <person name="Young J.P.W."/>
            <person name="Reis V.M."/>
            <person name="Zilli J."/>
            <person name="James E.K."/>
        </authorList>
    </citation>
    <scope>NUCLEOTIDE SEQUENCE</scope>
    <source>
        <strain evidence="1">EG181B</strain>
    </source>
</reference>
<protein>
    <submittedName>
        <fullName evidence="1">Pyrroloquinoline quinone peptide PqqA</fullName>
    </submittedName>
</protein>
<dbReference type="EMBL" id="JBFRCH010000031">
    <property type="protein sequence ID" value="MEX3936402.1"/>
    <property type="molecule type" value="Genomic_DNA"/>
</dbReference>
<keyword evidence="2" id="KW-1185">Reference proteome</keyword>
<accession>A0ACC6UA76</accession>
<name>A0ACC6UA76_9BURK</name>